<reference evidence="2 3" key="1">
    <citation type="submission" date="2016-04" db="EMBL/GenBank/DDBJ databases">
        <title>A degradative enzymes factory behind the ericoid mycorrhizal symbiosis.</title>
        <authorList>
            <consortium name="DOE Joint Genome Institute"/>
            <person name="Martino E."/>
            <person name="Morin E."/>
            <person name="Grelet G."/>
            <person name="Kuo A."/>
            <person name="Kohler A."/>
            <person name="Daghino S."/>
            <person name="Barry K."/>
            <person name="Choi C."/>
            <person name="Cichocki N."/>
            <person name="Clum A."/>
            <person name="Copeland A."/>
            <person name="Hainaut M."/>
            <person name="Haridas S."/>
            <person name="Labutti K."/>
            <person name="Lindquist E."/>
            <person name="Lipzen A."/>
            <person name="Khouja H.-R."/>
            <person name="Murat C."/>
            <person name="Ohm R."/>
            <person name="Olson A."/>
            <person name="Spatafora J."/>
            <person name="Veneault-Fourrey C."/>
            <person name="Henrissat B."/>
            <person name="Grigoriev I."/>
            <person name="Martin F."/>
            <person name="Perotto S."/>
        </authorList>
    </citation>
    <scope>NUCLEOTIDE SEQUENCE [LARGE SCALE GENOMIC DNA]</scope>
    <source>
        <strain evidence="2 3">E</strain>
    </source>
</reference>
<feature type="region of interest" description="Disordered" evidence="1">
    <location>
        <begin position="257"/>
        <end position="317"/>
    </location>
</feature>
<feature type="compositionally biased region" description="Polar residues" evidence="1">
    <location>
        <begin position="257"/>
        <end position="282"/>
    </location>
</feature>
<dbReference type="AlphaFoldDB" id="A0A2J6T723"/>
<dbReference type="InParanoid" id="A0A2J6T723"/>
<dbReference type="GeneID" id="36588470"/>
<keyword evidence="3" id="KW-1185">Reference proteome</keyword>
<sequence length="317" mass="35275">MLALILLLFRRYRGEISKALPCLARRRLTPGSNSRWRTRNQRPPEISDALLTPEAGLRGSVGWDYRSTFARPTVTEKSRRSLPRSLRRLVRFNPLRQNPVTPHTPGEGTPSRNSFVSFFRRRSTASAAQSVIDVESPPSLPPLPAVLSPPRPPAISVSRDLVQSEPDEFLRPQAFPIQVLPPAFNRSWCYRNSQTTLASVESETRSFVSVPGWVKFHYPRISHNDRGVRGESSTPLPAPQAVSPGSWLKAKILRRSQSTINSSKRGTQTGSDSCDESGSTESPVAGPSGWKQTQVGHRMSCESAGSLMVEKQEPWHF</sequence>
<gene>
    <name evidence="2" type="ORF">K444DRAFT_613637</name>
</gene>
<dbReference type="RefSeq" id="XP_024735726.1">
    <property type="nucleotide sequence ID" value="XM_024880393.1"/>
</dbReference>
<name>A0A2J6T723_9HELO</name>
<evidence type="ECO:0000313" key="3">
    <source>
        <dbReference type="Proteomes" id="UP000235371"/>
    </source>
</evidence>
<accession>A0A2J6T723</accession>
<proteinExistence type="predicted"/>
<dbReference type="Proteomes" id="UP000235371">
    <property type="component" value="Unassembled WGS sequence"/>
</dbReference>
<evidence type="ECO:0000313" key="2">
    <source>
        <dbReference type="EMBL" id="PMD58822.1"/>
    </source>
</evidence>
<protein>
    <submittedName>
        <fullName evidence="2">Uncharacterized protein</fullName>
    </submittedName>
</protein>
<dbReference type="OrthoDB" id="3557873at2759"/>
<organism evidence="2 3">
    <name type="scientific">Hyaloscypha bicolor E</name>
    <dbReference type="NCBI Taxonomy" id="1095630"/>
    <lineage>
        <taxon>Eukaryota</taxon>
        <taxon>Fungi</taxon>
        <taxon>Dikarya</taxon>
        <taxon>Ascomycota</taxon>
        <taxon>Pezizomycotina</taxon>
        <taxon>Leotiomycetes</taxon>
        <taxon>Helotiales</taxon>
        <taxon>Hyaloscyphaceae</taxon>
        <taxon>Hyaloscypha</taxon>
        <taxon>Hyaloscypha bicolor</taxon>
    </lineage>
</organism>
<evidence type="ECO:0000256" key="1">
    <source>
        <dbReference type="SAM" id="MobiDB-lite"/>
    </source>
</evidence>
<feature type="region of interest" description="Disordered" evidence="1">
    <location>
        <begin position="224"/>
        <end position="243"/>
    </location>
</feature>
<dbReference type="EMBL" id="KZ613817">
    <property type="protein sequence ID" value="PMD58822.1"/>
    <property type="molecule type" value="Genomic_DNA"/>
</dbReference>